<evidence type="ECO:0000256" key="2">
    <source>
        <dbReference type="ARBA" id="ARBA00008642"/>
    </source>
</evidence>
<keyword evidence="4" id="KW-0444">Lipid biosynthesis</keyword>
<dbReference type="InterPro" id="IPR016039">
    <property type="entry name" value="Thiolase-like"/>
</dbReference>
<feature type="domain" description="Beta-ketoacyl-[acyl-carrier-protein] synthase III C-terminal" evidence="11">
    <location>
        <begin position="234"/>
        <end position="319"/>
    </location>
</feature>
<dbReference type="PANTHER" id="PTHR34069">
    <property type="entry name" value="3-OXOACYL-[ACYL-CARRIER-PROTEIN] SYNTHASE 3"/>
    <property type="match status" value="1"/>
</dbReference>
<dbReference type="InterPro" id="IPR013751">
    <property type="entry name" value="ACP_syn_III_N"/>
</dbReference>
<protein>
    <submittedName>
        <fullName evidence="13">Ketoacyl-ACP synthase III</fullName>
    </submittedName>
</protein>
<keyword evidence="7" id="KW-0443">Lipid metabolism</keyword>
<dbReference type="EMBL" id="DTPI01000031">
    <property type="protein sequence ID" value="HGE66589.1"/>
    <property type="molecule type" value="Genomic_DNA"/>
</dbReference>
<keyword evidence="8" id="KW-0275">Fatty acid biosynthesis</keyword>
<keyword evidence="10" id="KW-0012">Acyltransferase</keyword>
<gene>
    <name evidence="15" type="ORF">ENL48_03595</name>
    <name evidence="14" type="ORF">ENT89_05210</name>
    <name evidence="13" type="ORF">ENX77_05670</name>
</gene>
<dbReference type="InterPro" id="IPR004655">
    <property type="entry name" value="FabH"/>
</dbReference>
<feature type="domain" description="Beta-ketoacyl-[acyl-carrier-protein] synthase III N-terminal" evidence="12">
    <location>
        <begin position="103"/>
        <end position="179"/>
    </location>
</feature>
<dbReference type="InterPro" id="IPR013747">
    <property type="entry name" value="ACP_syn_III_C"/>
</dbReference>
<sequence length="320" mass="35526">MLISTGSYLPDRIVPNSYFEDILETSDKWIQEKLGIKFRRFLREDQTTSDLAALAALNCLSKTDTKPSDVDMIVLATTTPDMIAPSTACITQAKLGAKNACAFDVMNFCSGFNYAFAIATRLIGFEAKNALVIGAEAYSRFLDFSDRKTCVIFGDGAGAVFLKKRKANGFFFHYLKSDGNGWNILQIPGGGAKYPASYETICKKMHVFKMDGKGVWEFATKIIPKEILKAFKLAKVDLKDCDFYIFHQANLRIIREIMKVLKIPEYKTHTTIEKYGNTACASIPITLNDAIEKGMIKKGDLVALVGFGGGLAWGINIFEY</sequence>
<proteinExistence type="inferred from homology"/>
<organism evidence="13">
    <name type="scientific">Geoglobus ahangari</name>
    <dbReference type="NCBI Taxonomy" id="113653"/>
    <lineage>
        <taxon>Archaea</taxon>
        <taxon>Methanobacteriati</taxon>
        <taxon>Methanobacteriota</taxon>
        <taxon>Archaeoglobi</taxon>
        <taxon>Archaeoglobales</taxon>
        <taxon>Archaeoglobaceae</taxon>
        <taxon>Geoglobus</taxon>
    </lineage>
</organism>
<dbReference type="GO" id="GO:0006633">
    <property type="term" value="P:fatty acid biosynthetic process"/>
    <property type="evidence" value="ECO:0007669"/>
    <property type="project" value="UniProtKB-KW"/>
</dbReference>
<comment type="similarity">
    <text evidence="2">Belongs to the thiolase-like superfamily. FabH family.</text>
</comment>
<evidence type="ECO:0000313" key="14">
    <source>
        <dbReference type="EMBL" id="HGU59555.1"/>
    </source>
</evidence>
<keyword evidence="3" id="KW-0963">Cytoplasm</keyword>
<keyword evidence="9" id="KW-0414">Isoprene biosynthesis</keyword>
<evidence type="ECO:0000313" key="13">
    <source>
        <dbReference type="EMBL" id="HGE66589.1"/>
    </source>
</evidence>
<dbReference type="Gene3D" id="3.40.47.10">
    <property type="match status" value="1"/>
</dbReference>
<dbReference type="CDD" id="cd00830">
    <property type="entry name" value="KAS_III"/>
    <property type="match status" value="1"/>
</dbReference>
<evidence type="ECO:0000256" key="1">
    <source>
        <dbReference type="ARBA" id="ARBA00005189"/>
    </source>
</evidence>
<dbReference type="GO" id="GO:0044550">
    <property type="term" value="P:secondary metabolite biosynthetic process"/>
    <property type="evidence" value="ECO:0007669"/>
    <property type="project" value="TreeGrafter"/>
</dbReference>
<evidence type="ECO:0000256" key="7">
    <source>
        <dbReference type="ARBA" id="ARBA00023098"/>
    </source>
</evidence>
<dbReference type="NCBIfam" id="NF006829">
    <property type="entry name" value="PRK09352.1"/>
    <property type="match status" value="1"/>
</dbReference>
<evidence type="ECO:0000256" key="10">
    <source>
        <dbReference type="ARBA" id="ARBA00023315"/>
    </source>
</evidence>
<dbReference type="GO" id="GO:0004315">
    <property type="term" value="F:3-oxoacyl-[acyl-carrier-protein] synthase activity"/>
    <property type="evidence" value="ECO:0007669"/>
    <property type="project" value="InterPro"/>
</dbReference>
<dbReference type="NCBIfam" id="TIGR00747">
    <property type="entry name" value="fabH"/>
    <property type="match status" value="1"/>
</dbReference>
<evidence type="ECO:0000259" key="12">
    <source>
        <dbReference type="Pfam" id="PF08545"/>
    </source>
</evidence>
<dbReference type="AlphaFoldDB" id="A0A7C3UCB5"/>
<accession>A0A7C3UCB5</accession>
<dbReference type="Pfam" id="PF08541">
    <property type="entry name" value="ACP_syn_III_C"/>
    <property type="match status" value="1"/>
</dbReference>
<evidence type="ECO:0000259" key="11">
    <source>
        <dbReference type="Pfam" id="PF08541"/>
    </source>
</evidence>
<evidence type="ECO:0000256" key="9">
    <source>
        <dbReference type="ARBA" id="ARBA00023229"/>
    </source>
</evidence>
<dbReference type="SUPFAM" id="SSF53901">
    <property type="entry name" value="Thiolase-like"/>
    <property type="match status" value="1"/>
</dbReference>
<evidence type="ECO:0000256" key="3">
    <source>
        <dbReference type="ARBA" id="ARBA00022490"/>
    </source>
</evidence>
<evidence type="ECO:0000313" key="15">
    <source>
        <dbReference type="EMBL" id="HHF48271.1"/>
    </source>
</evidence>
<evidence type="ECO:0000256" key="5">
    <source>
        <dbReference type="ARBA" id="ARBA00022679"/>
    </source>
</evidence>
<keyword evidence="5" id="KW-0808">Transferase</keyword>
<keyword evidence="6" id="KW-0276">Fatty acid metabolism</keyword>
<comment type="caution">
    <text evidence="13">The sequence shown here is derived from an EMBL/GenBank/DDBJ whole genome shotgun (WGS) entry which is preliminary data.</text>
</comment>
<name>A0A7C3UCB5_9EURY</name>
<comment type="pathway">
    <text evidence="1">Lipid metabolism.</text>
</comment>
<evidence type="ECO:0000256" key="8">
    <source>
        <dbReference type="ARBA" id="ARBA00023160"/>
    </source>
</evidence>
<dbReference type="EMBL" id="DTAK01000038">
    <property type="protein sequence ID" value="HGU59555.1"/>
    <property type="molecule type" value="Genomic_DNA"/>
</dbReference>
<evidence type="ECO:0000256" key="4">
    <source>
        <dbReference type="ARBA" id="ARBA00022516"/>
    </source>
</evidence>
<dbReference type="PANTHER" id="PTHR34069:SF2">
    <property type="entry name" value="BETA-KETOACYL-[ACYL-CARRIER-PROTEIN] SYNTHASE III"/>
    <property type="match status" value="1"/>
</dbReference>
<dbReference type="EMBL" id="DRUC01000055">
    <property type="protein sequence ID" value="HHF48271.1"/>
    <property type="molecule type" value="Genomic_DNA"/>
</dbReference>
<dbReference type="Pfam" id="PF08545">
    <property type="entry name" value="ACP_syn_III"/>
    <property type="match status" value="1"/>
</dbReference>
<evidence type="ECO:0000256" key="6">
    <source>
        <dbReference type="ARBA" id="ARBA00022832"/>
    </source>
</evidence>
<reference evidence="13" key="1">
    <citation type="journal article" date="2020" name="mSystems">
        <title>Genome- and Community-Level Interaction Insights into Carbon Utilization and Element Cycling Functions of Hydrothermarchaeota in Hydrothermal Sediment.</title>
        <authorList>
            <person name="Zhou Z."/>
            <person name="Liu Y."/>
            <person name="Xu W."/>
            <person name="Pan J."/>
            <person name="Luo Z.H."/>
            <person name="Li M."/>
        </authorList>
    </citation>
    <scope>NUCLEOTIDE SEQUENCE [LARGE SCALE GENOMIC DNA]</scope>
    <source>
        <strain evidence="15">SpSt-10</strain>
        <strain evidence="14">SpSt-62</strain>
        <strain evidence="13">SpSt-97</strain>
    </source>
</reference>
<dbReference type="GO" id="GO:0008299">
    <property type="term" value="P:isoprenoid biosynthetic process"/>
    <property type="evidence" value="ECO:0007669"/>
    <property type="project" value="UniProtKB-KW"/>
</dbReference>